<dbReference type="CDD" id="cd12087">
    <property type="entry name" value="TM_EGFR-like"/>
    <property type="match status" value="1"/>
</dbReference>
<dbReference type="Proteomes" id="UP000799770">
    <property type="component" value="Unassembled WGS sequence"/>
</dbReference>
<protein>
    <submittedName>
        <fullName evidence="3">Uncharacterized protein</fullName>
    </submittedName>
</protein>
<name>A0A6A5ZP47_9PLEO</name>
<reference evidence="3" key="1">
    <citation type="journal article" date="2020" name="Stud. Mycol.">
        <title>101 Dothideomycetes genomes: a test case for predicting lifestyles and emergence of pathogens.</title>
        <authorList>
            <person name="Haridas S."/>
            <person name="Albert R."/>
            <person name="Binder M."/>
            <person name="Bloem J."/>
            <person name="Labutti K."/>
            <person name="Salamov A."/>
            <person name="Andreopoulos B."/>
            <person name="Baker S."/>
            <person name="Barry K."/>
            <person name="Bills G."/>
            <person name="Bluhm B."/>
            <person name="Cannon C."/>
            <person name="Castanera R."/>
            <person name="Culley D."/>
            <person name="Daum C."/>
            <person name="Ezra D."/>
            <person name="Gonzalez J."/>
            <person name="Henrissat B."/>
            <person name="Kuo A."/>
            <person name="Liang C."/>
            <person name="Lipzen A."/>
            <person name="Lutzoni F."/>
            <person name="Magnuson J."/>
            <person name="Mondo S."/>
            <person name="Nolan M."/>
            <person name="Ohm R."/>
            <person name="Pangilinan J."/>
            <person name="Park H.-J."/>
            <person name="Ramirez L."/>
            <person name="Alfaro M."/>
            <person name="Sun H."/>
            <person name="Tritt A."/>
            <person name="Yoshinaga Y."/>
            <person name="Zwiers L.-H."/>
            <person name="Turgeon B."/>
            <person name="Goodwin S."/>
            <person name="Spatafora J."/>
            <person name="Crous P."/>
            <person name="Grigoriev I."/>
        </authorList>
    </citation>
    <scope>NUCLEOTIDE SEQUENCE</scope>
    <source>
        <strain evidence="3">CBS 627.86</strain>
    </source>
</reference>
<proteinExistence type="predicted"/>
<accession>A0A6A5ZP47</accession>
<keyword evidence="2" id="KW-1133">Transmembrane helix</keyword>
<feature type="region of interest" description="Disordered" evidence="1">
    <location>
        <begin position="189"/>
        <end position="216"/>
    </location>
</feature>
<evidence type="ECO:0000313" key="3">
    <source>
        <dbReference type="EMBL" id="KAF2120965.1"/>
    </source>
</evidence>
<keyword evidence="2" id="KW-0812">Transmembrane</keyword>
<evidence type="ECO:0000313" key="4">
    <source>
        <dbReference type="Proteomes" id="UP000799770"/>
    </source>
</evidence>
<dbReference type="AlphaFoldDB" id="A0A6A5ZP47"/>
<dbReference type="OrthoDB" id="3801000at2759"/>
<evidence type="ECO:0000256" key="1">
    <source>
        <dbReference type="SAM" id="MobiDB-lite"/>
    </source>
</evidence>
<feature type="transmembrane region" description="Helical" evidence="2">
    <location>
        <begin position="222"/>
        <end position="246"/>
    </location>
</feature>
<sequence length="325" mass="34938">MSLTDCTSYPDLTTDASFCSSLGPESQSLTSEIHYTRFFSLTRVSSWSDPYTSVLASSSNTQFDRCLPGPASCNSRYSSVVCPDGWDGMGPRVTKGTTSEWCCPRYTYLTASLAQYPNVLDRSTASGEASATEVPICEYDWWAYTANGILPTSLPPTQDGDGDGCTSCTRLVMSIRPLQVAYTGTPSITTAPTTSSTSLPAIAPSTSTPASSSGSLSTKTKIGIGVGSSVSFVLIVAVGVALFILLRRNRRQKRALDGMKSSDKPELDGQTVERHQITRELTGTALREIDGKPLLAEARGDRELLYELQDTSKPVEIGGRERPHI</sequence>
<keyword evidence="2" id="KW-0472">Membrane</keyword>
<evidence type="ECO:0000256" key="2">
    <source>
        <dbReference type="SAM" id="Phobius"/>
    </source>
</evidence>
<gene>
    <name evidence="3" type="ORF">BDV96DRAFT_628393</name>
</gene>
<dbReference type="EMBL" id="ML977313">
    <property type="protein sequence ID" value="KAF2120965.1"/>
    <property type="molecule type" value="Genomic_DNA"/>
</dbReference>
<keyword evidence="4" id="KW-1185">Reference proteome</keyword>
<organism evidence="3 4">
    <name type="scientific">Lophiotrema nucula</name>
    <dbReference type="NCBI Taxonomy" id="690887"/>
    <lineage>
        <taxon>Eukaryota</taxon>
        <taxon>Fungi</taxon>
        <taxon>Dikarya</taxon>
        <taxon>Ascomycota</taxon>
        <taxon>Pezizomycotina</taxon>
        <taxon>Dothideomycetes</taxon>
        <taxon>Pleosporomycetidae</taxon>
        <taxon>Pleosporales</taxon>
        <taxon>Lophiotremataceae</taxon>
        <taxon>Lophiotrema</taxon>
    </lineage>
</organism>